<organism evidence="8 9">
    <name type="scientific">Pseudonocardia zijingensis</name>
    <dbReference type="NCBI Taxonomy" id="153376"/>
    <lineage>
        <taxon>Bacteria</taxon>
        <taxon>Bacillati</taxon>
        <taxon>Actinomycetota</taxon>
        <taxon>Actinomycetes</taxon>
        <taxon>Pseudonocardiales</taxon>
        <taxon>Pseudonocardiaceae</taxon>
        <taxon>Pseudonocardia</taxon>
    </lineage>
</organism>
<dbReference type="Proteomes" id="UP001499967">
    <property type="component" value="Unassembled WGS sequence"/>
</dbReference>
<evidence type="ECO:0000256" key="5">
    <source>
        <dbReference type="ARBA" id="ARBA00022989"/>
    </source>
</evidence>
<comment type="subcellular location">
    <subcellularLocation>
        <location evidence="1">Cell membrane</location>
        <topology evidence="1">Multi-pass membrane protein</topology>
    </subcellularLocation>
</comment>
<proteinExistence type="inferred from homology"/>
<keyword evidence="4 7" id="KW-0812">Transmembrane</keyword>
<keyword evidence="3" id="KW-1003">Cell membrane</keyword>
<evidence type="ECO:0000256" key="6">
    <source>
        <dbReference type="ARBA" id="ARBA00023136"/>
    </source>
</evidence>
<feature type="transmembrane region" description="Helical" evidence="7">
    <location>
        <begin position="334"/>
        <end position="358"/>
    </location>
</feature>
<reference evidence="8 9" key="1">
    <citation type="journal article" date="2019" name="Int. J. Syst. Evol. Microbiol.">
        <title>The Global Catalogue of Microorganisms (GCM) 10K type strain sequencing project: providing services to taxonomists for standard genome sequencing and annotation.</title>
        <authorList>
            <consortium name="The Broad Institute Genomics Platform"/>
            <consortium name="The Broad Institute Genome Sequencing Center for Infectious Disease"/>
            <person name="Wu L."/>
            <person name="Ma J."/>
        </authorList>
    </citation>
    <scope>NUCLEOTIDE SEQUENCE [LARGE SCALE GENOMIC DNA]</scope>
    <source>
        <strain evidence="8 9">JCM 11117</strain>
    </source>
</reference>
<dbReference type="Pfam" id="PF13440">
    <property type="entry name" value="Polysacc_synt_3"/>
    <property type="match status" value="1"/>
</dbReference>
<evidence type="ECO:0000313" key="8">
    <source>
        <dbReference type="EMBL" id="GAA0909288.1"/>
    </source>
</evidence>
<dbReference type="PANTHER" id="PTHR30250">
    <property type="entry name" value="PST FAMILY PREDICTED COLANIC ACID TRANSPORTER"/>
    <property type="match status" value="1"/>
</dbReference>
<keyword evidence="6 7" id="KW-0472">Membrane</keyword>
<gene>
    <name evidence="8" type="ORF">GCM10009559_79130</name>
</gene>
<evidence type="ECO:0000256" key="2">
    <source>
        <dbReference type="ARBA" id="ARBA00007430"/>
    </source>
</evidence>
<feature type="transmembrane region" description="Helical" evidence="7">
    <location>
        <begin position="395"/>
        <end position="416"/>
    </location>
</feature>
<name>A0ABN1NJT8_9PSEU</name>
<comment type="caution">
    <text evidence="8">The sequence shown here is derived from an EMBL/GenBank/DDBJ whole genome shotgun (WGS) entry which is preliminary data.</text>
</comment>
<accession>A0ABN1NJT8</accession>
<comment type="similarity">
    <text evidence="2">Belongs to the polysaccharide synthase family.</text>
</comment>
<evidence type="ECO:0000313" key="9">
    <source>
        <dbReference type="Proteomes" id="UP001499967"/>
    </source>
</evidence>
<evidence type="ECO:0000256" key="4">
    <source>
        <dbReference type="ARBA" id="ARBA00022692"/>
    </source>
</evidence>
<feature type="transmembrane region" description="Helical" evidence="7">
    <location>
        <begin position="370"/>
        <end position="389"/>
    </location>
</feature>
<dbReference type="EMBL" id="BAAAHP010000340">
    <property type="protein sequence ID" value="GAA0909288.1"/>
    <property type="molecule type" value="Genomic_DNA"/>
</dbReference>
<protein>
    <submittedName>
        <fullName evidence="8">Lipopolysaccharide biosynthesis protein</fullName>
    </submittedName>
</protein>
<feature type="transmembrane region" description="Helical" evidence="7">
    <location>
        <begin position="257"/>
        <end position="277"/>
    </location>
</feature>
<feature type="transmembrane region" description="Helical" evidence="7">
    <location>
        <begin position="298"/>
        <end position="322"/>
    </location>
</feature>
<evidence type="ECO:0000256" key="1">
    <source>
        <dbReference type="ARBA" id="ARBA00004651"/>
    </source>
</evidence>
<feature type="transmembrane region" description="Helical" evidence="7">
    <location>
        <begin position="80"/>
        <end position="106"/>
    </location>
</feature>
<dbReference type="RefSeq" id="WP_343947031.1">
    <property type="nucleotide sequence ID" value="NZ_BAAAHP010000340.1"/>
</dbReference>
<keyword evidence="5 7" id="KW-1133">Transmembrane helix</keyword>
<dbReference type="InterPro" id="IPR050833">
    <property type="entry name" value="Poly_Biosynth_Transport"/>
</dbReference>
<keyword evidence="9" id="KW-1185">Reference proteome</keyword>
<feature type="transmembrane region" description="Helical" evidence="7">
    <location>
        <begin position="118"/>
        <end position="140"/>
    </location>
</feature>
<feature type="transmembrane region" description="Helical" evidence="7">
    <location>
        <begin position="43"/>
        <end position="68"/>
    </location>
</feature>
<evidence type="ECO:0000256" key="7">
    <source>
        <dbReference type="SAM" id="Phobius"/>
    </source>
</evidence>
<sequence length="438" mass="45839">MRLPRPTRILSGILSILAGSFLGQGLIVLSTPLLTRIFDTTDFGLWAVFSAIVSILGVVATGRLNYAIPLPGDERDASAMAWAGIAFAVGTALVIVGMGWAAGGWLTERIGAPALDGYWWLVAVTVFALGINDVYSGWLVRQRRYPALGRRNVVQGASQVGTQLGLGLAGVRPLGLLVGMAAGRLLSAAGLVVGREAVLRGPAASWRRVRAVVVRYKRFPLVASWAALINSAGLQAPILVIAAAYGDVAAGLLGLTIRVVGAPASFLGEAVMGVFTGEAGARVRNEDGSLAGWVRGTVLRLMGIGVIPTIVLVGFGPALFATVFGSEWREAGQYAQLLCLGYFAQFAVAPVSQTLLILEHQGRQLAWDTTRLLLTVGGPAVCAVAGASITTAVLVLSLCAAACYLLLYLLCVRAAVAADRKRPSGEGLRRDSRRAPDD</sequence>
<dbReference type="PANTHER" id="PTHR30250:SF10">
    <property type="entry name" value="LIPOPOLYSACCHARIDE BIOSYNTHESIS PROTEIN WZXC"/>
    <property type="match status" value="1"/>
</dbReference>
<evidence type="ECO:0000256" key="3">
    <source>
        <dbReference type="ARBA" id="ARBA00022475"/>
    </source>
</evidence>
<feature type="transmembrane region" description="Helical" evidence="7">
    <location>
        <begin position="219"/>
        <end position="245"/>
    </location>
</feature>
<feature type="transmembrane region" description="Helical" evidence="7">
    <location>
        <begin position="12"/>
        <end position="31"/>
    </location>
</feature>